<keyword evidence="15" id="KW-0812">Transmembrane</keyword>
<keyword evidence="15" id="KW-1133">Transmembrane helix</keyword>
<comment type="catalytic activity">
    <reaction evidence="12">
        <text>Preferential cleavage: (Ac)2-L-Lys-D-Ala-|-D-Ala. Also transpeptidation of peptidyl-alanyl moieties that are N-acyl substituents of D-alanine.</text>
        <dbReference type="EC" id="3.4.16.4"/>
    </reaction>
</comment>
<evidence type="ECO:0000256" key="7">
    <source>
        <dbReference type="ARBA" id="ARBA00022801"/>
    </source>
</evidence>
<dbReference type="PROSITE" id="PS50853">
    <property type="entry name" value="FN3"/>
    <property type="match status" value="1"/>
</dbReference>
<keyword evidence="8" id="KW-0133">Cell shape</keyword>
<dbReference type="SUPFAM" id="SSF53955">
    <property type="entry name" value="Lysozyme-like"/>
    <property type="match status" value="1"/>
</dbReference>
<evidence type="ECO:0000313" key="18">
    <source>
        <dbReference type="Proteomes" id="UP000037109"/>
    </source>
</evidence>
<keyword evidence="5" id="KW-0328">Glycosyltransferase</keyword>
<evidence type="ECO:0000256" key="5">
    <source>
        <dbReference type="ARBA" id="ARBA00022676"/>
    </source>
</evidence>
<comment type="similarity">
    <text evidence="1">In the C-terminal section; belongs to the transpeptidase family.</text>
</comment>
<dbReference type="InterPro" id="IPR036116">
    <property type="entry name" value="FN3_sf"/>
</dbReference>
<keyword evidence="18" id="KW-1185">Reference proteome</keyword>
<comment type="similarity">
    <text evidence="2">In the N-terminal section; belongs to the glycosyltransferase 51 family.</text>
</comment>
<dbReference type="InterPro" id="IPR036950">
    <property type="entry name" value="PBP_transglycosylase"/>
</dbReference>
<accession>A0A0M0GBP4</accession>
<evidence type="ECO:0000256" key="8">
    <source>
        <dbReference type="ARBA" id="ARBA00022960"/>
    </source>
</evidence>
<evidence type="ECO:0000256" key="2">
    <source>
        <dbReference type="ARBA" id="ARBA00007739"/>
    </source>
</evidence>
<dbReference type="NCBIfam" id="TIGR02074">
    <property type="entry name" value="PBP_1a_fam"/>
    <property type="match status" value="1"/>
</dbReference>
<evidence type="ECO:0000256" key="9">
    <source>
        <dbReference type="ARBA" id="ARBA00022984"/>
    </source>
</evidence>
<evidence type="ECO:0000313" key="17">
    <source>
        <dbReference type="EMBL" id="KON87269.1"/>
    </source>
</evidence>
<dbReference type="Pfam" id="PF00912">
    <property type="entry name" value="Transgly"/>
    <property type="match status" value="1"/>
</dbReference>
<dbReference type="InterPro" id="IPR003961">
    <property type="entry name" value="FN3_dom"/>
</dbReference>
<evidence type="ECO:0000256" key="11">
    <source>
        <dbReference type="ARBA" id="ARBA00023316"/>
    </source>
</evidence>
<dbReference type="Gene3D" id="1.10.3810.10">
    <property type="entry name" value="Biosynthetic peptidoglycan transglycosylase-like"/>
    <property type="match status" value="1"/>
</dbReference>
<dbReference type="RefSeq" id="WP_053434613.1">
    <property type="nucleotide sequence ID" value="NZ_LGUF01000007.1"/>
</dbReference>
<proteinExistence type="inferred from homology"/>
<feature type="domain" description="Fibronectin type-III" evidence="16">
    <location>
        <begin position="695"/>
        <end position="783"/>
    </location>
</feature>
<evidence type="ECO:0000256" key="1">
    <source>
        <dbReference type="ARBA" id="ARBA00007090"/>
    </source>
</evidence>
<dbReference type="InterPro" id="IPR001460">
    <property type="entry name" value="PCN-bd_Tpept"/>
</dbReference>
<evidence type="ECO:0000256" key="6">
    <source>
        <dbReference type="ARBA" id="ARBA00022679"/>
    </source>
</evidence>
<dbReference type="GO" id="GO:0008360">
    <property type="term" value="P:regulation of cell shape"/>
    <property type="evidence" value="ECO:0007669"/>
    <property type="project" value="UniProtKB-KW"/>
</dbReference>
<keyword evidence="9" id="KW-0573">Peptidoglycan synthesis</keyword>
<dbReference type="GO" id="GO:0009002">
    <property type="term" value="F:serine-type D-Ala-D-Ala carboxypeptidase activity"/>
    <property type="evidence" value="ECO:0007669"/>
    <property type="project" value="UniProtKB-EC"/>
</dbReference>
<dbReference type="GO" id="GO:0008955">
    <property type="term" value="F:peptidoglycan glycosyltransferase activity"/>
    <property type="evidence" value="ECO:0007669"/>
    <property type="project" value="UniProtKB-EC"/>
</dbReference>
<sequence length="905" mass="98038">MTEKYQSREERRKQQSKPKKKARKKGSSIIKRIFLILIALGIAGMLLGAGAFAFMVKDAPKLDEKLLKDPISSQIYDMEGEFITDVGSENRDYVDYEDIPKLVEDAFLATEDVRFYKHNGMDPIRLGGAVIANVTRGFGSEGASTITQQVVKNSFLNNEKTLSRKAQEAWLAFQLERKYTKQEIFEMYVNKIYMSEGHGVLTASKIFFDKELDELELHEAALLAGMPQSPNNYNPFDHPDKAEKRRNIVLSLMNQHGFITKEEMEAAQKVPVESTLVAEEKRETNDSKYDSFIDVVLDEVEKKYPDLNPYSDGLKIYTTLDPNAQKHVENILNTDSAVAYPDDEFQAGITLLDTKTGEIRAIGGGRNQEVKRGFNYAVDQKRHAGSTFKPIVDYGPAIEYLNWGTYQTIVDEPHTYSGGTKINNWDGKHMGPMSMREALARSRNIPALKTLQEVGTDNALEFTNKLGIPMEEMYESYSIGAYEVSSLQVAGAYSAFGNNGFYTEPHAIKQIEMRDGTKLDLKPESEVVMKDYTAFMISDMLKSAVKSSYGTGRQADVPGLPVAGKTGTTNYTDEQEQEFGIPSGAVPDAWFAGYTTNYTAAVWTGYQDRKNYIPAGDEQKIAQKLFSSLMAHVSEGKETEDFKVPNSVEKVAIEKGSNPAKLASQFTPKDQIIYEYAVKGNAPTQVSEKFDKLDSPSGLSANFDQEANEIALSWEYPEAEGTQFEVTVSVNEGGDQQLSVTSEKSLKIASPQPGAVYTFKVTAFNGDQQSDPASVKVEIPDPSVIEEDGTEGEGQDGTGEEEQEGQEGQNGEGGQDGNQNGEGSGNEGNGNGDGQGDGSGSGEGTGDGQGSGEGSGEGGTGEGGTGEGSGGTGGTDGGTGSDGSGSGSGTPGSSGTGSRTRSSNN</sequence>
<feature type="compositionally biased region" description="Basic residues" evidence="14">
    <location>
        <begin position="14"/>
        <end position="24"/>
    </location>
</feature>
<dbReference type="SUPFAM" id="SSF56601">
    <property type="entry name" value="beta-lactamase/transpeptidase-like"/>
    <property type="match status" value="1"/>
</dbReference>
<dbReference type="GO" id="GO:0008658">
    <property type="term" value="F:penicillin binding"/>
    <property type="evidence" value="ECO:0007669"/>
    <property type="project" value="InterPro"/>
</dbReference>
<keyword evidence="15" id="KW-0472">Membrane</keyword>
<dbReference type="InterPro" id="IPR023346">
    <property type="entry name" value="Lysozyme-like_dom_sf"/>
</dbReference>
<protein>
    <submittedName>
        <fullName evidence="17">Penicillin-binding protein</fullName>
    </submittedName>
</protein>
<dbReference type="InterPro" id="IPR012338">
    <property type="entry name" value="Beta-lactam/transpept-like"/>
</dbReference>
<comment type="catalytic activity">
    <reaction evidence="13">
        <text>[GlcNAc-(1-&gt;4)-Mur2Ac(oyl-L-Ala-gamma-D-Glu-L-Lys-D-Ala-D-Ala)](n)-di-trans,octa-cis-undecaprenyl diphosphate + beta-D-GlcNAc-(1-&gt;4)-Mur2Ac(oyl-L-Ala-gamma-D-Glu-L-Lys-D-Ala-D-Ala)-di-trans,octa-cis-undecaprenyl diphosphate = [GlcNAc-(1-&gt;4)-Mur2Ac(oyl-L-Ala-gamma-D-Glu-L-Lys-D-Ala-D-Ala)](n+1)-di-trans,octa-cis-undecaprenyl diphosphate + di-trans,octa-cis-undecaprenyl diphosphate + H(+)</text>
        <dbReference type="Rhea" id="RHEA:23708"/>
        <dbReference type="Rhea" id="RHEA-COMP:9602"/>
        <dbReference type="Rhea" id="RHEA-COMP:9603"/>
        <dbReference type="ChEBI" id="CHEBI:15378"/>
        <dbReference type="ChEBI" id="CHEBI:58405"/>
        <dbReference type="ChEBI" id="CHEBI:60033"/>
        <dbReference type="ChEBI" id="CHEBI:78435"/>
        <dbReference type="EC" id="2.4.99.28"/>
    </reaction>
</comment>
<evidence type="ECO:0000256" key="4">
    <source>
        <dbReference type="ARBA" id="ARBA00022670"/>
    </source>
</evidence>
<dbReference type="Pfam" id="PF00041">
    <property type="entry name" value="fn3"/>
    <property type="match status" value="1"/>
</dbReference>
<keyword evidence="11" id="KW-0961">Cell wall biogenesis/degradation</keyword>
<dbReference type="FunFam" id="1.10.3810.10:FF:000001">
    <property type="entry name" value="Penicillin-binding protein 1A"/>
    <property type="match status" value="1"/>
</dbReference>
<evidence type="ECO:0000259" key="16">
    <source>
        <dbReference type="PROSITE" id="PS50853"/>
    </source>
</evidence>
<dbReference type="SUPFAM" id="SSF49265">
    <property type="entry name" value="Fibronectin type III"/>
    <property type="match status" value="1"/>
</dbReference>
<dbReference type="STRING" id="1459.AF332_10850"/>
<feature type="compositionally biased region" description="Gly residues" evidence="14">
    <location>
        <begin position="808"/>
        <end position="895"/>
    </location>
</feature>
<feature type="transmembrane region" description="Helical" evidence="15">
    <location>
        <begin position="33"/>
        <end position="56"/>
    </location>
</feature>
<evidence type="ECO:0000256" key="12">
    <source>
        <dbReference type="ARBA" id="ARBA00034000"/>
    </source>
</evidence>
<evidence type="ECO:0000256" key="3">
    <source>
        <dbReference type="ARBA" id="ARBA00022645"/>
    </source>
</evidence>
<evidence type="ECO:0000256" key="14">
    <source>
        <dbReference type="SAM" id="MobiDB-lite"/>
    </source>
</evidence>
<dbReference type="GO" id="GO:0071555">
    <property type="term" value="P:cell wall organization"/>
    <property type="evidence" value="ECO:0007669"/>
    <property type="project" value="UniProtKB-KW"/>
</dbReference>
<dbReference type="GO" id="GO:0009252">
    <property type="term" value="P:peptidoglycan biosynthetic process"/>
    <property type="evidence" value="ECO:0007669"/>
    <property type="project" value="UniProtKB-KW"/>
</dbReference>
<dbReference type="InterPro" id="IPR001264">
    <property type="entry name" value="Glyco_trans_51"/>
</dbReference>
<keyword evidence="7" id="KW-0378">Hydrolase</keyword>
<evidence type="ECO:0000256" key="10">
    <source>
        <dbReference type="ARBA" id="ARBA00023268"/>
    </source>
</evidence>
<dbReference type="GO" id="GO:0006508">
    <property type="term" value="P:proteolysis"/>
    <property type="evidence" value="ECO:0007669"/>
    <property type="project" value="UniProtKB-KW"/>
</dbReference>
<dbReference type="PANTHER" id="PTHR32282:SF29">
    <property type="entry name" value="PENICILLIN-BINDING PROTEIN 1A"/>
    <property type="match status" value="1"/>
</dbReference>
<name>A0A0M0GBP4_SPOGL</name>
<dbReference type="OrthoDB" id="9766909at2"/>
<feature type="compositionally biased region" description="Acidic residues" evidence="14">
    <location>
        <begin position="784"/>
        <end position="805"/>
    </location>
</feature>
<organism evidence="17 18">
    <name type="scientific">Sporosarcina globispora</name>
    <name type="common">Bacillus globisporus</name>
    <dbReference type="NCBI Taxonomy" id="1459"/>
    <lineage>
        <taxon>Bacteria</taxon>
        <taxon>Bacillati</taxon>
        <taxon>Bacillota</taxon>
        <taxon>Bacilli</taxon>
        <taxon>Bacillales</taxon>
        <taxon>Caryophanaceae</taxon>
        <taxon>Sporosarcina</taxon>
    </lineage>
</organism>
<comment type="caution">
    <text evidence="17">The sequence shown here is derived from an EMBL/GenBank/DDBJ whole genome shotgun (WGS) entry which is preliminary data.</text>
</comment>
<keyword evidence="10" id="KW-0511">Multifunctional enzyme</keyword>
<dbReference type="InterPro" id="IPR013783">
    <property type="entry name" value="Ig-like_fold"/>
</dbReference>
<keyword evidence="3" id="KW-0121">Carboxypeptidase</keyword>
<dbReference type="PATRIC" id="fig|1459.3.peg.2313"/>
<dbReference type="Gene3D" id="3.40.710.10">
    <property type="entry name" value="DD-peptidase/beta-lactamase superfamily"/>
    <property type="match status" value="1"/>
</dbReference>
<gene>
    <name evidence="17" type="ORF">AF332_10850</name>
</gene>
<feature type="region of interest" description="Disordered" evidence="14">
    <location>
        <begin position="766"/>
        <end position="905"/>
    </location>
</feature>
<keyword evidence="6" id="KW-0808">Transferase</keyword>
<reference evidence="18" key="1">
    <citation type="submission" date="2015-07" db="EMBL/GenBank/DDBJ databases">
        <title>Fjat-10036 dsm4.</title>
        <authorList>
            <person name="Liu B."/>
            <person name="Wang J."/>
            <person name="Zhu Y."/>
            <person name="Liu G."/>
            <person name="Chen Q."/>
            <person name="Chen Z."/>
            <person name="Lan J."/>
            <person name="Che J."/>
            <person name="Ge C."/>
            <person name="Shi H."/>
            <person name="Pan Z."/>
            <person name="Liu X."/>
        </authorList>
    </citation>
    <scope>NUCLEOTIDE SEQUENCE [LARGE SCALE GENOMIC DNA]</scope>
    <source>
        <strain evidence="18">DSM 4</strain>
    </source>
</reference>
<dbReference type="EMBL" id="LGUF01000007">
    <property type="protein sequence ID" value="KON87269.1"/>
    <property type="molecule type" value="Genomic_DNA"/>
</dbReference>
<dbReference type="AlphaFoldDB" id="A0A0M0GBP4"/>
<dbReference type="CDD" id="cd00063">
    <property type="entry name" value="FN3"/>
    <property type="match status" value="1"/>
</dbReference>
<evidence type="ECO:0000256" key="13">
    <source>
        <dbReference type="ARBA" id="ARBA00049902"/>
    </source>
</evidence>
<dbReference type="GO" id="GO:0030288">
    <property type="term" value="C:outer membrane-bounded periplasmic space"/>
    <property type="evidence" value="ECO:0007669"/>
    <property type="project" value="TreeGrafter"/>
</dbReference>
<evidence type="ECO:0000256" key="15">
    <source>
        <dbReference type="SAM" id="Phobius"/>
    </source>
</evidence>
<dbReference type="Gene3D" id="2.60.40.10">
    <property type="entry name" value="Immunoglobulins"/>
    <property type="match status" value="1"/>
</dbReference>
<keyword evidence="4" id="KW-0645">Protease</keyword>
<dbReference type="Proteomes" id="UP000037109">
    <property type="component" value="Unassembled WGS sequence"/>
</dbReference>
<feature type="compositionally biased region" description="Basic and acidic residues" evidence="14">
    <location>
        <begin position="1"/>
        <end position="13"/>
    </location>
</feature>
<dbReference type="PANTHER" id="PTHR32282">
    <property type="entry name" value="BINDING PROTEIN TRANSPEPTIDASE, PUTATIVE-RELATED"/>
    <property type="match status" value="1"/>
</dbReference>
<feature type="region of interest" description="Disordered" evidence="14">
    <location>
        <begin position="1"/>
        <end position="24"/>
    </location>
</feature>
<dbReference type="InterPro" id="IPR050396">
    <property type="entry name" value="Glycosyltr_51/Transpeptidase"/>
</dbReference>
<dbReference type="Pfam" id="PF00905">
    <property type="entry name" value="Transpeptidase"/>
    <property type="match status" value="1"/>
</dbReference>